<evidence type="ECO:0000313" key="1">
    <source>
        <dbReference type="EMBL" id="QUS40626.1"/>
    </source>
</evidence>
<dbReference type="Proteomes" id="UP000682843">
    <property type="component" value="Chromosome"/>
</dbReference>
<reference evidence="1 2" key="1">
    <citation type="submission" date="2019-02" db="EMBL/GenBank/DDBJ databases">
        <title>Emended description of the genus Rhodopseudomonas and description of Rhodopseudomonas albus sp. nov., a non-phototrophic, heavy-metal-tolerant bacterium isolated from garden soil.</title>
        <authorList>
            <person name="Bao Z."/>
            <person name="Cao W.W."/>
            <person name="Sato Y."/>
            <person name="Nishizawa T."/>
            <person name="Zhao J."/>
            <person name="Guo Y."/>
            <person name="Ohta H."/>
        </authorList>
    </citation>
    <scope>NUCLEOTIDE SEQUENCE [LARGE SCALE GENOMIC DNA]</scope>
    <source>
        <strain evidence="1 2">SK50-23</strain>
    </source>
</reference>
<keyword evidence="2" id="KW-1185">Reference proteome</keyword>
<dbReference type="EMBL" id="CP036498">
    <property type="protein sequence ID" value="QUS40626.1"/>
    <property type="molecule type" value="Genomic_DNA"/>
</dbReference>
<sequence length="94" mass="10285">MVIQIGGSYEQKPTVPPLTLRLPTDVLRDIEKIATASDRTRSWVIVRALKVYLANEGSDILAIVKGREEIAAGDAHDMDDVIKEIEALVNTKAA</sequence>
<dbReference type="SUPFAM" id="SSF47598">
    <property type="entry name" value="Ribbon-helix-helix"/>
    <property type="match status" value="1"/>
</dbReference>
<dbReference type="CDD" id="cd22233">
    <property type="entry name" value="RHH_CopAso-like"/>
    <property type="match status" value="1"/>
</dbReference>
<name>A0ABX8ABF7_9BRAD</name>
<gene>
    <name evidence="1" type="ORF">RPMA_18640</name>
</gene>
<dbReference type="InterPro" id="IPR010985">
    <property type="entry name" value="Ribbon_hlx_hlx"/>
</dbReference>
<proteinExistence type="predicted"/>
<evidence type="ECO:0000313" key="2">
    <source>
        <dbReference type="Proteomes" id="UP000682843"/>
    </source>
</evidence>
<organism evidence="1 2">
    <name type="scientific">Tardiphaga alba</name>
    <dbReference type="NCBI Taxonomy" id="340268"/>
    <lineage>
        <taxon>Bacteria</taxon>
        <taxon>Pseudomonadati</taxon>
        <taxon>Pseudomonadota</taxon>
        <taxon>Alphaproteobacteria</taxon>
        <taxon>Hyphomicrobiales</taxon>
        <taxon>Nitrobacteraceae</taxon>
        <taxon>Tardiphaga</taxon>
    </lineage>
</organism>
<protein>
    <submittedName>
        <fullName evidence="1">CopG family transcriptional regulator</fullName>
    </submittedName>
</protein>
<accession>A0ABX8ABF7</accession>